<keyword evidence="9" id="KW-0443">Lipid metabolism</keyword>
<dbReference type="Pfam" id="PF02230">
    <property type="entry name" value="Abhydrolase_2"/>
    <property type="match status" value="1"/>
</dbReference>
<evidence type="ECO:0000256" key="10">
    <source>
        <dbReference type="ARBA" id="ARBA00023242"/>
    </source>
</evidence>
<evidence type="ECO:0000256" key="8">
    <source>
        <dbReference type="ARBA" id="ARBA00022832"/>
    </source>
</evidence>
<name>A0AAV2YMQ3_9STRA</name>
<keyword evidence="7" id="KW-0378">Hydrolase</keyword>
<comment type="subcellular location">
    <subcellularLocation>
        <location evidence="2">Cytoplasm</location>
    </subcellularLocation>
    <subcellularLocation>
        <location evidence="1">Nucleus</location>
    </subcellularLocation>
</comment>
<sequence>MLQTPQQQQRTFWQRSNMSAKTTTDKQGTIEITPANPTAAVVFVHGLGDTAHGWADAMQQLSRELTHVKFVLPTARAQPVTLNMGMRMPSWYDIKSLTKSDDDDAAGIDESRDILLSLINKQVEAGIPHSRIVLGGFSQGGAMSLYTGFQIKKALAGLLVFSGYIPKQKDFALTPETANVPLLMCHGDADEVVQFQWGKLSKDKLEAAGAKNVEFRVYNGMGHSACMEELEDAKHWLQRVIPKDGTCAAK</sequence>
<dbReference type="EC" id="3.1.2.22" evidence="4"/>
<gene>
    <name evidence="16" type="ORF">N0F65_001043</name>
</gene>
<evidence type="ECO:0000256" key="2">
    <source>
        <dbReference type="ARBA" id="ARBA00004496"/>
    </source>
</evidence>
<dbReference type="GO" id="GO:0052689">
    <property type="term" value="F:carboxylic ester hydrolase activity"/>
    <property type="evidence" value="ECO:0007669"/>
    <property type="project" value="UniProtKB-KW"/>
</dbReference>
<feature type="compositionally biased region" description="Low complexity" evidence="14">
    <location>
        <begin position="1"/>
        <end position="15"/>
    </location>
</feature>
<dbReference type="Proteomes" id="UP001146120">
    <property type="component" value="Unassembled WGS sequence"/>
</dbReference>
<dbReference type="GO" id="GO:0005634">
    <property type="term" value="C:nucleus"/>
    <property type="evidence" value="ECO:0007669"/>
    <property type="project" value="UniProtKB-SubCell"/>
</dbReference>
<dbReference type="Gene3D" id="3.40.50.1820">
    <property type="entry name" value="alpha/beta hydrolase"/>
    <property type="match status" value="1"/>
</dbReference>
<evidence type="ECO:0000256" key="5">
    <source>
        <dbReference type="ARBA" id="ARBA00022487"/>
    </source>
</evidence>
<dbReference type="FunFam" id="3.40.50.1820:FF:000276">
    <property type="entry name" value="Acyl-protein thioesterase 1"/>
    <property type="match status" value="1"/>
</dbReference>
<reference evidence="16" key="2">
    <citation type="journal article" date="2023" name="Microbiol Resour">
        <title>Decontamination and Annotation of the Draft Genome Sequence of the Oomycete Lagenidium giganteum ARSEF 373.</title>
        <authorList>
            <person name="Morgan W.R."/>
            <person name="Tartar A."/>
        </authorList>
    </citation>
    <scope>NUCLEOTIDE SEQUENCE</scope>
    <source>
        <strain evidence="16">ARSEF 373</strain>
    </source>
</reference>
<evidence type="ECO:0000256" key="11">
    <source>
        <dbReference type="ARBA" id="ARBA00029392"/>
    </source>
</evidence>
<dbReference type="InterPro" id="IPR050565">
    <property type="entry name" value="LYPA1-2/EST-like"/>
</dbReference>
<comment type="function">
    <text evidence="11">Hydrolyzes fatty acids from S-acylated cysteine residues in proteins with a strong preference for palmitoylated G-alpha proteins over other acyl substrates. Mediates the deacylation of G-alpha proteins such as GPA1 in vivo, but has weak or no activity toward palmitoylated Ras proteins. Has weak lysophospholipase activity in vitro; however such activity may not exist in vivo.</text>
</comment>
<proteinExistence type="inferred from homology"/>
<evidence type="ECO:0000256" key="1">
    <source>
        <dbReference type="ARBA" id="ARBA00004123"/>
    </source>
</evidence>
<comment type="catalytic activity">
    <reaction evidence="13">
        <text>S-hexadecanoyl-L-cysteinyl-[protein] + H2O = L-cysteinyl-[protein] + hexadecanoate + H(+)</text>
        <dbReference type="Rhea" id="RHEA:19233"/>
        <dbReference type="Rhea" id="RHEA-COMP:10131"/>
        <dbReference type="Rhea" id="RHEA-COMP:11032"/>
        <dbReference type="ChEBI" id="CHEBI:7896"/>
        <dbReference type="ChEBI" id="CHEBI:15377"/>
        <dbReference type="ChEBI" id="CHEBI:15378"/>
        <dbReference type="ChEBI" id="CHEBI:29950"/>
        <dbReference type="ChEBI" id="CHEBI:74151"/>
        <dbReference type="EC" id="3.1.2.22"/>
    </reaction>
</comment>
<feature type="region of interest" description="Disordered" evidence="14">
    <location>
        <begin position="1"/>
        <end position="26"/>
    </location>
</feature>
<keyword evidence="10" id="KW-0539">Nucleus</keyword>
<organism evidence="16 17">
    <name type="scientific">Lagenidium giganteum</name>
    <dbReference type="NCBI Taxonomy" id="4803"/>
    <lineage>
        <taxon>Eukaryota</taxon>
        <taxon>Sar</taxon>
        <taxon>Stramenopiles</taxon>
        <taxon>Oomycota</taxon>
        <taxon>Peronosporomycetes</taxon>
        <taxon>Pythiales</taxon>
        <taxon>Pythiaceae</taxon>
    </lineage>
</organism>
<evidence type="ECO:0000256" key="12">
    <source>
        <dbReference type="ARBA" id="ARBA00031195"/>
    </source>
</evidence>
<keyword evidence="5" id="KW-0719">Serine esterase</keyword>
<accession>A0AAV2YMQ3</accession>
<feature type="compositionally biased region" description="Polar residues" evidence="14">
    <location>
        <begin position="16"/>
        <end position="26"/>
    </location>
</feature>
<evidence type="ECO:0000256" key="14">
    <source>
        <dbReference type="SAM" id="MobiDB-lite"/>
    </source>
</evidence>
<dbReference type="EMBL" id="DAKRPA010000206">
    <property type="protein sequence ID" value="DAZ95385.1"/>
    <property type="molecule type" value="Genomic_DNA"/>
</dbReference>
<dbReference type="PANTHER" id="PTHR10655:SF17">
    <property type="entry name" value="LYSOPHOSPHOLIPASE-LIKE PROTEIN 1"/>
    <property type="match status" value="1"/>
</dbReference>
<evidence type="ECO:0000313" key="17">
    <source>
        <dbReference type="Proteomes" id="UP001146120"/>
    </source>
</evidence>
<comment type="caution">
    <text evidence="16">The sequence shown here is derived from an EMBL/GenBank/DDBJ whole genome shotgun (WGS) entry which is preliminary data.</text>
</comment>
<evidence type="ECO:0000313" key="16">
    <source>
        <dbReference type="EMBL" id="DAZ95385.1"/>
    </source>
</evidence>
<dbReference type="AlphaFoldDB" id="A0AAV2YMQ3"/>
<evidence type="ECO:0000256" key="6">
    <source>
        <dbReference type="ARBA" id="ARBA00022490"/>
    </source>
</evidence>
<dbReference type="GO" id="GO:0006631">
    <property type="term" value="P:fatty acid metabolic process"/>
    <property type="evidence" value="ECO:0007669"/>
    <property type="project" value="UniProtKB-KW"/>
</dbReference>
<comment type="similarity">
    <text evidence="3">Belongs to the AB hydrolase superfamily. AB hydrolase 2 family.</text>
</comment>
<evidence type="ECO:0000256" key="3">
    <source>
        <dbReference type="ARBA" id="ARBA00006499"/>
    </source>
</evidence>
<evidence type="ECO:0000256" key="7">
    <source>
        <dbReference type="ARBA" id="ARBA00022801"/>
    </source>
</evidence>
<dbReference type="GO" id="GO:0008474">
    <property type="term" value="F:palmitoyl-(protein) hydrolase activity"/>
    <property type="evidence" value="ECO:0007669"/>
    <property type="project" value="UniProtKB-EC"/>
</dbReference>
<keyword evidence="6" id="KW-0963">Cytoplasm</keyword>
<evidence type="ECO:0000259" key="15">
    <source>
        <dbReference type="Pfam" id="PF02230"/>
    </source>
</evidence>
<evidence type="ECO:0000256" key="4">
    <source>
        <dbReference type="ARBA" id="ARBA00012423"/>
    </source>
</evidence>
<keyword evidence="8" id="KW-0276">Fatty acid metabolism</keyword>
<feature type="domain" description="Phospholipase/carboxylesterase/thioesterase" evidence="15">
    <location>
        <begin position="35"/>
        <end position="240"/>
    </location>
</feature>
<dbReference type="SUPFAM" id="SSF53474">
    <property type="entry name" value="alpha/beta-Hydrolases"/>
    <property type="match status" value="1"/>
</dbReference>
<dbReference type="PANTHER" id="PTHR10655">
    <property type="entry name" value="LYSOPHOSPHOLIPASE-RELATED"/>
    <property type="match status" value="1"/>
</dbReference>
<protein>
    <recommendedName>
        <fullName evidence="4">palmitoyl-protein hydrolase</fullName>
        <ecNumber evidence="4">3.1.2.22</ecNumber>
    </recommendedName>
    <alternativeName>
        <fullName evidence="12">Palmitoyl-protein hydrolase</fullName>
    </alternativeName>
</protein>
<evidence type="ECO:0000256" key="9">
    <source>
        <dbReference type="ARBA" id="ARBA00023098"/>
    </source>
</evidence>
<dbReference type="InterPro" id="IPR003140">
    <property type="entry name" value="PLipase/COase/thioEstase"/>
</dbReference>
<keyword evidence="17" id="KW-1185">Reference proteome</keyword>
<dbReference type="GO" id="GO:0005737">
    <property type="term" value="C:cytoplasm"/>
    <property type="evidence" value="ECO:0007669"/>
    <property type="project" value="UniProtKB-SubCell"/>
</dbReference>
<evidence type="ECO:0000256" key="13">
    <source>
        <dbReference type="ARBA" id="ARBA00047337"/>
    </source>
</evidence>
<reference evidence="16" key="1">
    <citation type="submission" date="2022-11" db="EMBL/GenBank/DDBJ databases">
        <authorList>
            <person name="Morgan W.R."/>
            <person name="Tartar A."/>
        </authorList>
    </citation>
    <scope>NUCLEOTIDE SEQUENCE</scope>
    <source>
        <strain evidence="16">ARSEF 373</strain>
    </source>
</reference>
<dbReference type="InterPro" id="IPR029058">
    <property type="entry name" value="AB_hydrolase_fold"/>
</dbReference>